<dbReference type="InterPro" id="IPR023058">
    <property type="entry name" value="PPIase_PpiC_CS"/>
</dbReference>
<dbReference type="eggNOG" id="COG0760">
    <property type="taxonomic scope" value="Bacteria"/>
</dbReference>
<dbReference type="Proteomes" id="UP000005435">
    <property type="component" value="Chromosome"/>
</dbReference>
<evidence type="ECO:0000313" key="9">
    <source>
        <dbReference type="Proteomes" id="UP000005435"/>
    </source>
</evidence>
<keyword evidence="4 6" id="KW-0697">Rotamase</keyword>
<evidence type="ECO:0000256" key="3">
    <source>
        <dbReference type="ARBA" id="ARBA00022729"/>
    </source>
</evidence>
<keyword evidence="5 6" id="KW-0413">Isomerase</keyword>
<comment type="catalytic activity">
    <reaction evidence="1">
        <text>[protein]-peptidylproline (omega=180) = [protein]-peptidylproline (omega=0)</text>
        <dbReference type="Rhea" id="RHEA:16237"/>
        <dbReference type="Rhea" id="RHEA-COMP:10747"/>
        <dbReference type="Rhea" id="RHEA-COMP:10748"/>
        <dbReference type="ChEBI" id="CHEBI:83833"/>
        <dbReference type="ChEBI" id="CHEBI:83834"/>
        <dbReference type="EC" id="5.2.1.8"/>
    </reaction>
</comment>
<sequence>MDSRVLAKIGNREITTEDIRFFLRNVDPRITSQYNSPDGLKQLVSQLTEQELFYLDAIDNGLDKETEFLAELERVKANLLKQYALSKLINSVTVNEVEMKKYYNENKEDFVEPESIKASHILVKDEETANKIIAELENGKKFEDAAREYSLCPSKENGGDLGFFPRGRMVPEFEVAAFALEKGEFTKTPVKTKFGYHIIKLTGRRETMELTFSEAEERVRAALLNKKQQEEYYKKVEELKQKYEIKLFI</sequence>
<proteinExistence type="predicted"/>
<keyword evidence="9" id="KW-1185">Reference proteome</keyword>
<evidence type="ECO:0000256" key="4">
    <source>
        <dbReference type="ARBA" id="ARBA00023110"/>
    </source>
</evidence>
<dbReference type="Gene3D" id="3.10.50.40">
    <property type="match status" value="1"/>
</dbReference>
<dbReference type="Gene3D" id="1.10.8.1040">
    <property type="match status" value="1"/>
</dbReference>
<dbReference type="Pfam" id="PF13616">
    <property type="entry name" value="Rotamase_3"/>
    <property type="match status" value="1"/>
</dbReference>
<organism evidence="8 9">
    <name type="scientific">Acetivibrio clariflavus (strain DSM 19732 / NBRC 101661 / EBR45)</name>
    <name type="common">Clostridium clariflavum</name>
    <dbReference type="NCBI Taxonomy" id="720554"/>
    <lineage>
        <taxon>Bacteria</taxon>
        <taxon>Bacillati</taxon>
        <taxon>Bacillota</taxon>
        <taxon>Clostridia</taxon>
        <taxon>Eubacteriales</taxon>
        <taxon>Oscillospiraceae</taxon>
        <taxon>Acetivibrio</taxon>
    </lineage>
</organism>
<dbReference type="PANTHER" id="PTHR47245:SF1">
    <property type="entry name" value="FOLDASE PROTEIN PRSA"/>
    <property type="match status" value="1"/>
</dbReference>
<dbReference type="PANTHER" id="PTHR47245">
    <property type="entry name" value="PEPTIDYLPROLYL ISOMERASE"/>
    <property type="match status" value="1"/>
</dbReference>
<dbReference type="InterPro" id="IPR050245">
    <property type="entry name" value="PrsA_foldase"/>
</dbReference>
<dbReference type="OrthoDB" id="14196at2"/>
<reference evidence="8 9" key="2">
    <citation type="journal article" date="2012" name="Stand. Genomic Sci.">
        <title>Complete Genome Sequence of Clostridium clariflavum DSM 19732.</title>
        <authorList>
            <person name="Izquierdo J.A."/>
            <person name="Goodwin L."/>
            <person name="Davenport K.W."/>
            <person name="Teshima H."/>
            <person name="Bruce D."/>
            <person name="Detter C."/>
            <person name="Tapia R."/>
            <person name="Han S."/>
            <person name="Land M."/>
            <person name="Hauser L."/>
            <person name="Jeffries C.D."/>
            <person name="Han J."/>
            <person name="Pitluck S."/>
            <person name="Nolan M."/>
            <person name="Chen A."/>
            <person name="Huntemann M."/>
            <person name="Mavromatis K."/>
            <person name="Mikhailova N."/>
            <person name="Liolios K."/>
            <person name="Woyke T."/>
            <person name="Lynd L.R."/>
        </authorList>
    </citation>
    <scope>NUCLEOTIDE SEQUENCE [LARGE SCALE GENOMIC DNA]</scope>
    <source>
        <strain evidence="9">DSM 19732 / NBRC 101661 / EBR45</strain>
    </source>
</reference>
<evidence type="ECO:0000313" key="8">
    <source>
        <dbReference type="EMBL" id="AEV69652.1"/>
    </source>
</evidence>
<evidence type="ECO:0000259" key="7">
    <source>
        <dbReference type="PROSITE" id="PS50198"/>
    </source>
</evidence>
<dbReference type="SUPFAM" id="SSF54534">
    <property type="entry name" value="FKBP-like"/>
    <property type="match status" value="1"/>
</dbReference>
<evidence type="ECO:0000256" key="5">
    <source>
        <dbReference type="ARBA" id="ARBA00023235"/>
    </source>
</evidence>
<accession>G8LVL6</accession>
<dbReference type="PROSITE" id="PS50198">
    <property type="entry name" value="PPIC_PPIASE_2"/>
    <property type="match status" value="1"/>
</dbReference>
<dbReference type="EC" id="5.2.1.8" evidence="2"/>
<name>G8LVL6_ACECE</name>
<protein>
    <recommendedName>
        <fullName evidence="2">peptidylprolyl isomerase</fullName>
        <ecNumber evidence="2">5.2.1.8</ecNumber>
    </recommendedName>
</protein>
<evidence type="ECO:0000256" key="2">
    <source>
        <dbReference type="ARBA" id="ARBA00013194"/>
    </source>
</evidence>
<dbReference type="EMBL" id="CP003065">
    <property type="protein sequence ID" value="AEV69652.1"/>
    <property type="molecule type" value="Genomic_DNA"/>
</dbReference>
<evidence type="ECO:0000256" key="1">
    <source>
        <dbReference type="ARBA" id="ARBA00000971"/>
    </source>
</evidence>
<gene>
    <name evidence="8" type="ordered locus">Clocl_3125</name>
</gene>
<dbReference type="KEGG" id="ccl:Clocl_3125"/>
<dbReference type="InterPro" id="IPR000297">
    <property type="entry name" value="PPIase_PpiC"/>
</dbReference>
<dbReference type="InterPro" id="IPR046357">
    <property type="entry name" value="PPIase_dom_sf"/>
</dbReference>
<dbReference type="STRING" id="720554.Clocl_3125"/>
<keyword evidence="3" id="KW-0732">Signal</keyword>
<reference evidence="9" key="1">
    <citation type="submission" date="2011-12" db="EMBL/GenBank/DDBJ databases">
        <title>Complete sequence of Clostridium clariflavum DSM 19732.</title>
        <authorList>
            <consortium name="US DOE Joint Genome Institute"/>
            <person name="Lucas S."/>
            <person name="Han J."/>
            <person name="Lapidus A."/>
            <person name="Cheng J.-F."/>
            <person name="Goodwin L."/>
            <person name="Pitluck S."/>
            <person name="Peters L."/>
            <person name="Teshima H."/>
            <person name="Detter J.C."/>
            <person name="Han C."/>
            <person name="Tapia R."/>
            <person name="Land M."/>
            <person name="Hauser L."/>
            <person name="Kyrpides N."/>
            <person name="Ivanova N."/>
            <person name="Pagani I."/>
            <person name="Kitzmiller T."/>
            <person name="Lynd L."/>
            <person name="Izquierdo J."/>
            <person name="Woyke T."/>
        </authorList>
    </citation>
    <scope>NUCLEOTIDE SEQUENCE [LARGE SCALE GENOMIC DNA]</scope>
    <source>
        <strain evidence="9">DSM 19732 / NBRC 101661 / EBR45</strain>
    </source>
</reference>
<dbReference type="InterPro" id="IPR027304">
    <property type="entry name" value="Trigger_fact/SurA_dom_sf"/>
</dbReference>
<dbReference type="PROSITE" id="PS01096">
    <property type="entry name" value="PPIC_PPIASE_1"/>
    <property type="match status" value="1"/>
</dbReference>
<feature type="domain" description="PpiC" evidence="7">
    <location>
        <begin position="113"/>
        <end position="203"/>
    </location>
</feature>
<dbReference type="SUPFAM" id="SSF109998">
    <property type="entry name" value="Triger factor/SurA peptide-binding domain-like"/>
    <property type="match status" value="1"/>
</dbReference>
<evidence type="ECO:0000256" key="6">
    <source>
        <dbReference type="PROSITE-ProRule" id="PRU00278"/>
    </source>
</evidence>
<dbReference type="HOGENOM" id="CLU_034646_1_2_9"/>
<dbReference type="GO" id="GO:0003755">
    <property type="term" value="F:peptidyl-prolyl cis-trans isomerase activity"/>
    <property type="evidence" value="ECO:0007669"/>
    <property type="project" value="UniProtKB-KW"/>
</dbReference>
<dbReference type="RefSeq" id="WP_014256195.1">
    <property type="nucleotide sequence ID" value="NC_016627.1"/>
</dbReference>
<dbReference type="AlphaFoldDB" id="G8LVL6"/>